<dbReference type="OrthoDB" id="3064206at2759"/>
<evidence type="ECO:0000313" key="1">
    <source>
        <dbReference type="EMBL" id="KJA24733.1"/>
    </source>
</evidence>
<sequence>MSARTSPIKWLNLDVLWHTFDINADTFDDDTALKTTLATSRVCREWRSFLLSSTYIWAHIMDLDHPLWNSVEGSREIISRSGTALIWVKTCSYKRAEANINIVKQNWERIQKLRVTIHHKYLGSSSYWPAPRRDYLQSTLYRPAPHLESFSISFDMRMQSIYRDLLPNVFDGNAPMLHEIRLSGPRFTGAEMPWGQQLHSLELTAELTVDQILGAMAVRSWKYSA</sequence>
<keyword evidence="2" id="KW-1185">Reference proteome</keyword>
<dbReference type="Proteomes" id="UP000054270">
    <property type="component" value="Unassembled WGS sequence"/>
</dbReference>
<evidence type="ECO:0008006" key="3">
    <source>
        <dbReference type="Google" id="ProtNLM"/>
    </source>
</evidence>
<gene>
    <name evidence="1" type="ORF">HYPSUDRAFT_200294</name>
</gene>
<proteinExistence type="predicted"/>
<reference evidence="2" key="1">
    <citation type="submission" date="2014-04" db="EMBL/GenBank/DDBJ databases">
        <title>Evolutionary Origins and Diversification of the Mycorrhizal Mutualists.</title>
        <authorList>
            <consortium name="DOE Joint Genome Institute"/>
            <consortium name="Mycorrhizal Genomics Consortium"/>
            <person name="Kohler A."/>
            <person name="Kuo A."/>
            <person name="Nagy L.G."/>
            <person name="Floudas D."/>
            <person name="Copeland A."/>
            <person name="Barry K.W."/>
            <person name="Cichocki N."/>
            <person name="Veneault-Fourrey C."/>
            <person name="LaButti K."/>
            <person name="Lindquist E.A."/>
            <person name="Lipzen A."/>
            <person name="Lundell T."/>
            <person name="Morin E."/>
            <person name="Murat C."/>
            <person name="Riley R."/>
            <person name="Ohm R."/>
            <person name="Sun H."/>
            <person name="Tunlid A."/>
            <person name="Henrissat B."/>
            <person name="Grigoriev I.V."/>
            <person name="Hibbett D.S."/>
            <person name="Martin F."/>
        </authorList>
    </citation>
    <scope>NUCLEOTIDE SEQUENCE [LARGE SCALE GENOMIC DNA]</scope>
    <source>
        <strain evidence="2">FD-334 SS-4</strain>
    </source>
</reference>
<dbReference type="EMBL" id="KN817535">
    <property type="protein sequence ID" value="KJA24733.1"/>
    <property type="molecule type" value="Genomic_DNA"/>
</dbReference>
<dbReference type="AlphaFoldDB" id="A0A0D2MLM5"/>
<evidence type="ECO:0000313" key="2">
    <source>
        <dbReference type="Proteomes" id="UP000054270"/>
    </source>
</evidence>
<name>A0A0D2MLM5_HYPSF</name>
<accession>A0A0D2MLM5</accession>
<protein>
    <recommendedName>
        <fullName evidence="3">F-box domain-containing protein</fullName>
    </recommendedName>
</protein>
<organism evidence="1 2">
    <name type="scientific">Hypholoma sublateritium (strain FD-334 SS-4)</name>
    <dbReference type="NCBI Taxonomy" id="945553"/>
    <lineage>
        <taxon>Eukaryota</taxon>
        <taxon>Fungi</taxon>
        <taxon>Dikarya</taxon>
        <taxon>Basidiomycota</taxon>
        <taxon>Agaricomycotina</taxon>
        <taxon>Agaricomycetes</taxon>
        <taxon>Agaricomycetidae</taxon>
        <taxon>Agaricales</taxon>
        <taxon>Agaricineae</taxon>
        <taxon>Strophariaceae</taxon>
        <taxon>Hypholoma</taxon>
    </lineage>
</organism>